<feature type="transmembrane region" description="Helical" evidence="1">
    <location>
        <begin position="69"/>
        <end position="95"/>
    </location>
</feature>
<keyword evidence="1" id="KW-1133">Transmembrane helix</keyword>
<dbReference type="EMBL" id="JAIBOA010000042">
    <property type="protein sequence ID" value="MBW8487729.1"/>
    <property type="molecule type" value="Genomic_DNA"/>
</dbReference>
<dbReference type="Proteomes" id="UP000774570">
    <property type="component" value="Unassembled WGS sequence"/>
</dbReference>
<feature type="transmembrane region" description="Helical" evidence="1">
    <location>
        <begin position="29"/>
        <end position="48"/>
    </location>
</feature>
<keyword evidence="3" id="KW-1185">Reference proteome</keyword>
<dbReference type="RefSeq" id="WP_220170964.1">
    <property type="nucleotide sequence ID" value="NZ_JAIBOA010000042.1"/>
</dbReference>
<feature type="transmembrane region" description="Helical" evidence="1">
    <location>
        <begin position="138"/>
        <end position="157"/>
    </location>
</feature>
<evidence type="ECO:0000313" key="2">
    <source>
        <dbReference type="EMBL" id="MBW8487729.1"/>
    </source>
</evidence>
<protein>
    <recommendedName>
        <fullName evidence="4">ABC transporter permease</fullName>
    </recommendedName>
</protein>
<organism evidence="2 3">
    <name type="scientific">Actinomadura parmotrematis</name>
    <dbReference type="NCBI Taxonomy" id="2864039"/>
    <lineage>
        <taxon>Bacteria</taxon>
        <taxon>Bacillati</taxon>
        <taxon>Actinomycetota</taxon>
        <taxon>Actinomycetes</taxon>
        <taxon>Streptosporangiales</taxon>
        <taxon>Thermomonosporaceae</taxon>
        <taxon>Actinomadura</taxon>
    </lineage>
</organism>
<accession>A0ABS7G4V0</accession>
<reference evidence="2 3" key="1">
    <citation type="submission" date="2021-07" db="EMBL/GenBank/DDBJ databases">
        <title>Actinomadura sp. PM05-2 isolated from lichen.</title>
        <authorList>
            <person name="Somphong A."/>
            <person name="Phongsopitanun W."/>
            <person name="Tanasupawat S."/>
            <person name="Peongsungnone V."/>
        </authorList>
    </citation>
    <scope>NUCLEOTIDE SEQUENCE [LARGE SCALE GENOMIC DNA]</scope>
    <source>
        <strain evidence="2 3">PM05-2</strain>
    </source>
</reference>
<evidence type="ECO:0008006" key="4">
    <source>
        <dbReference type="Google" id="ProtNLM"/>
    </source>
</evidence>
<feature type="transmembrane region" description="Helical" evidence="1">
    <location>
        <begin position="107"/>
        <end position="131"/>
    </location>
</feature>
<proteinExistence type="predicted"/>
<feature type="transmembrane region" description="Helical" evidence="1">
    <location>
        <begin position="185"/>
        <end position="206"/>
    </location>
</feature>
<sequence>MAGDNTNADPADDQGVVSAVHTAAGALDAVQFVLLAVAVLAVTGEYATGTIRATLQWTPARHRVLIAKALVAVAVLAPAGIVLQAGGTAVAAVMLGRWGRLDAGEAVAGALAAGAYLASAGVLMTGVAAVLRSTAATLTSAFVGLAVLPMLLSAGHGPMRRVADALPSTAGRHLMHGDAHPYPPAVALLIVAAWAAAGLAAGITVLHRRDA</sequence>
<comment type="caution">
    <text evidence="2">The sequence shown here is derived from an EMBL/GenBank/DDBJ whole genome shotgun (WGS) entry which is preliminary data.</text>
</comment>
<gene>
    <name evidence="2" type="ORF">K1Y72_35635</name>
</gene>
<name>A0ABS7G4V0_9ACTN</name>
<evidence type="ECO:0000256" key="1">
    <source>
        <dbReference type="SAM" id="Phobius"/>
    </source>
</evidence>
<keyword evidence="1" id="KW-0472">Membrane</keyword>
<evidence type="ECO:0000313" key="3">
    <source>
        <dbReference type="Proteomes" id="UP000774570"/>
    </source>
</evidence>
<keyword evidence="1" id="KW-0812">Transmembrane</keyword>